<dbReference type="NCBIfam" id="TIGR04179">
    <property type="entry name" value="rhombo_lipo"/>
    <property type="match status" value="1"/>
</dbReference>
<sequence length="287" mass="32097">MKQILLVLQGLMLVALFGCSSLVNEGSNRNAVSSSLVDYLYPNKDDRSEVTAQLPLLQLPVKVGLAFVPSAGFSPRQQLSMAQEMALLEKVKASFTRYDYIDRIELIPSTYLRNGRGFDALEQLARLHDVDVMALVSYDQVMQTIDNNASLLYWTIVGLYVIPASDNSIQTFVDTAVFDVKSRKMLFRAPGVNRIDQRSTAIGVADTMTENSFKGFDAAVQDMVVNLDAELGRFKDRVKNEKIAKVEHREGYSGSAGALDFVFLGLLLCACLVQLFQRQWRQPRNRP</sequence>
<protein>
    <submittedName>
        <fullName evidence="2">Rhombotarget lipoprotein</fullName>
    </submittedName>
</protein>
<keyword evidence="3" id="KW-1185">Reference proteome</keyword>
<keyword evidence="2" id="KW-0449">Lipoprotein</keyword>
<dbReference type="InterPro" id="IPR026443">
    <property type="entry name" value="Rhombo_lipo"/>
</dbReference>
<gene>
    <name evidence="2" type="primary">rhlP</name>
    <name evidence="2" type="ORF">ACFOX3_13085</name>
</gene>
<evidence type="ECO:0000313" key="2">
    <source>
        <dbReference type="EMBL" id="MFC4363242.1"/>
    </source>
</evidence>
<keyword evidence="1" id="KW-1133">Transmembrane helix</keyword>
<reference evidence="3" key="1">
    <citation type="journal article" date="2019" name="Int. J. Syst. Evol. Microbiol.">
        <title>The Global Catalogue of Microorganisms (GCM) 10K type strain sequencing project: providing services to taxonomists for standard genome sequencing and annotation.</title>
        <authorList>
            <consortium name="The Broad Institute Genomics Platform"/>
            <consortium name="The Broad Institute Genome Sequencing Center for Infectious Disease"/>
            <person name="Wu L."/>
            <person name="Ma J."/>
        </authorList>
    </citation>
    <scope>NUCLEOTIDE SEQUENCE [LARGE SCALE GENOMIC DNA]</scope>
    <source>
        <strain evidence="3">CECT 8570</strain>
    </source>
</reference>
<dbReference type="EMBL" id="JBHSCX010000020">
    <property type="protein sequence ID" value="MFC4363242.1"/>
    <property type="molecule type" value="Genomic_DNA"/>
</dbReference>
<keyword evidence="1" id="KW-0812">Transmembrane</keyword>
<dbReference type="PROSITE" id="PS51257">
    <property type="entry name" value="PROKAR_LIPOPROTEIN"/>
    <property type="match status" value="1"/>
</dbReference>
<dbReference type="RefSeq" id="WP_290260912.1">
    <property type="nucleotide sequence ID" value="NZ_JAUFQG010000004.1"/>
</dbReference>
<accession>A0ABV8V7Y2</accession>
<feature type="transmembrane region" description="Helical" evidence="1">
    <location>
        <begin position="256"/>
        <end position="276"/>
    </location>
</feature>
<comment type="caution">
    <text evidence="2">The sequence shown here is derived from an EMBL/GenBank/DDBJ whole genome shotgun (WGS) entry which is preliminary data.</text>
</comment>
<evidence type="ECO:0000313" key="3">
    <source>
        <dbReference type="Proteomes" id="UP001595840"/>
    </source>
</evidence>
<proteinExistence type="predicted"/>
<organism evidence="2 3">
    <name type="scientific">Simiduia curdlanivorans</name>
    <dbReference type="NCBI Taxonomy" id="1492769"/>
    <lineage>
        <taxon>Bacteria</taxon>
        <taxon>Pseudomonadati</taxon>
        <taxon>Pseudomonadota</taxon>
        <taxon>Gammaproteobacteria</taxon>
        <taxon>Cellvibrionales</taxon>
        <taxon>Cellvibrionaceae</taxon>
        <taxon>Simiduia</taxon>
    </lineage>
</organism>
<name>A0ABV8V7Y2_9GAMM</name>
<evidence type="ECO:0000256" key="1">
    <source>
        <dbReference type="SAM" id="Phobius"/>
    </source>
</evidence>
<dbReference type="Proteomes" id="UP001595840">
    <property type="component" value="Unassembled WGS sequence"/>
</dbReference>
<keyword evidence="1" id="KW-0472">Membrane</keyword>